<organism evidence="11 12">
    <name type="scientific">Rhynocoris fuscipes</name>
    <dbReference type="NCBI Taxonomy" id="488301"/>
    <lineage>
        <taxon>Eukaryota</taxon>
        <taxon>Metazoa</taxon>
        <taxon>Ecdysozoa</taxon>
        <taxon>Arthropoda</taxon>
        <taxon>Hexapoda</taxon>
        <taxon>Insecta</taxon>
        <taxon>Pterygota</taxon>
        <taxon>Neoptera</taxon>
        <taxon>Paraneoptera</taxon>
        <taxon>Hemiptera</taxon>
        <taxon>Heteroptera</taxon>
        <taxon>Panheteroptera</taxon>
        <taxon>Cimicomorpha</taxon>
        <taxon>Reduviidae</taxon>
        <taxon>Harpactorinae</taxon>
        <taxon>Harpactorini</taxon>
        <taxon>Rhynocoris</taxon>
    </lineage>
</organism>
<evidence type="ECO:0000256" key="9">
    <source>
        <dbReference type="SAM" id="MobiDB-lite"/>
    </source>
</evidence>
<dbReference type="PROSITE" id="PS50067">
    <property type="entry name" value="KINESIN_MOTOR_2"/>
    <property type="match status" value="1"/>
</dbReference>
<dbReference type="PROSITE" id="PS00411">
    <property type="entry name" value="KINESIN_MOTOR_1"/>
    <property type="match status" value="1"/>
</dbReference>
<evidence type="ECO:0000313" key="11">
    <source>
        <dbReference type="EMBL" id="KAK9498578.1"/>
    </source>
</evidence>
<dbReference type="AlphaFoldDB" id="A0AAW1CLK2"/>
<dbReference type="GO" id="GO:0003777">
    <property type="term" value="F:microtubule motor activity"/>
    <property type="evidence" value="ECO:0007669"/>
    <property type="project" value="InterPro"/>
</dbReference>
<name>A0AAW1CLK2_9HEMI</name>
<dbReference type="GO" id="GO:0007018">
    <property type="term" value="P:microtubule-based movement"/>
    <property type="evidence" value="ECO:0007669"/>
    <property type="project" value="InterPro"/>
</dbReference>
<feature type="region of interest" description="Disordered" evidence="9">
    <location>
        <begin position="458"/>
        <end position="478"/>
    </location>
</feature>
<feature type="compositionally biased region" description="Basic and acidic residues" evidence="9">
    <location>
        <begin position="458"/>
        <end position="469"/>
    </location>
</feature>
<dbReference type="InterPro" id="IPR001752">
    <property type="entry name" value="Kinesin_motor_dom"/>
</dbReference>
<dbReference type="InterPro" id="IPR019821">
    <property type="entry name" value="Kinesin_motor_CS"/>
</dbReference>
<accession>A0AAW1CLK2</accession>
<keyword evidence="4 7" id="KW-0067">ATP-binding</keyword>
<evidence type="ECO:0000259" key="10">
    <source>
        <dbReference type="PROSITE" id="PS50067"/>
    </source>
</evidence>
<dbReference type="GO" id="GO:0005524">
    <property type="term" value="F:ATP binding"/>
    <property type="evidence" value="ECO:0007669"/>
    <property type="project" value="UniProtKB-UniRule"/>
</dbReference>
<comment type="subcellular location">
    <subcellularLocation>
        <location evidence="1">Cytoplasm</location>
        <location evidence="1">Cytoskeleton</location>
    </subcellularLocation>
</comment>
<dbReference type="EMBL" id="JAPXFL010000012">
    <property type="protein sequence ID" value="KAK9498578.1"/>
    <property type="molecule type" value="Genomic_DNA"/>
</dbReference>
<feature type="compositionally biased region" description="Basic and acidic residues" evidence="9">
    <location>
        <begin position="861"/>
        <end position="879"/>
    </location>
</feature>
<feature type="region of interest" description="Disordered" evidence="9">
    <location>
        <begin position="852"/>
        <end position="888"/>
    </location>
</feature>
<evidence type="ECO:0000313" key="12">
    <source>
        <dbReference type="Proteomes" id="UP001461498"/>
    </source>
</evidence>
<dbReference type="SMART" id="SM00129">
    <property type="entry name" value="KISc"/>
    <property type="match status" value="1"/>
</dbReference>
<sequence>MESVQVALRIRPLSENEISMGCQPCLERVPNEPQVKVGKGNMLYTFNYVFDEFEGQSKVYNVAVKELIEKLFKGYNLTILAYGQTGSGKTYTMGTNYSGSGEMGIIPRAVHEIFDKMKSMDNYLFKISVSFIELYNESLYDLLTDKTRECSVVDMREINNEICIPGLTELEVNDPTDTLNKLNEGSLGRTVGATAMNAQSSRSHAIFTINIRIIPKDEPSGVMTSSFRLVDLAGSERSKKTCTTGDRFKEGVNINKGLLVLGNVISQLGEGNHNFVSYRDSKLTRLLQDSLGGNSVTLMIACVSPADYNQDETLSTLRYADRVKKIKNKPVVNQDPQTAEICRLRKEIEDLRLKMIHNGDCPPHHKFLQLELDEARIKLKQVNDALTEILWSNAKIHEKAILSEKSDENIKDKLEELSKLTVLIDTQDTKELNADLLHEISAKIKQIQSEYINASKERLKHEVHSKPENDTDGNEGVSPTKQEYILSQAKINKDILALTHDLMWKEELVATYNADASNAVDVQSATKLVAELKTQIEELQREKEELQQQLTSNASSKVAEQRRKRLQELEPKVAALMKKVTEQERIIKLKMNSEEKIKNLKNDIMEMKKMKVRLIQQMKAGNEQFQSWKANKNKELIALKNQNMKTQNEIKKLELIYCKKQNVLKRKLDAAVAANNRLVAALEKQKSARTSRLKAPSTQRIKDKINEELEMAESTYQAQKSLENLMNDRAFLNQELARIKGHLNETLINEDEEKALNEEKKQLEEELALRNTEIADLQQKLLDIGLGESNPDWDGLRTIADYKSAVNYLYSVLIEKIKDTISKEHHLADLEEQISDSQKEIDNLKRKLEEEKTVNKKAKKAEKEKEKDQESKSKPKRQDSNPFEVADEESLRPFDDSLEIDSDNVENDPDWSKTPLFKKLQALKAKKNRQVNCTCSTTCDKKCLCKKNRKICNENCSCDLNDCINVKKSSLTMDELEDNSLLKRNNQEFPDLLGDFQPKRKKVYFEGP</sequence>
<dbReference type="GO" id="GO:0008017">
    <property type="term" value="F:microtubule binding"/>
    <property type="evidence" value="ECO:0007669"/>
    <property type="project" value="InterPro"/>
</dbReference>
<keyword evidence="3 7" id="KW-0547">Nucleotide-binding</keyword>
<keyword evidence="5 8" id="KW-0175">Coiled coil</keyword>
<keyword evidence="12" id="KW-1185">Reference proteome</keyword>
<dbReference type="GO" id="GO:0051231">
    <property type="term" value="P:spindle elongation"/>
    <property type="evidence" value="ECO:0007669"/>
    <property type="project" value="TreeGrafter"/>
</dbReference>
<dbReference type="InterPro" id="IPR036961">
    <property type="entry name" value="Kinesin_motor_dom_sf"/>
</dbReference>
<keyword evidence="6" id="KW-0206">Cytoskeleton</keyword>
<evidence type="ECO:0000256" key="7">
    <source>
        <dbReference type="PROSITE-ProRule" id="PRU00283"/>
    </source>
</evidence>
<dbReference type="SUPFAM" id="SSF52540">
    <property type="entry name" value="P-loop containing nucleoside triphosphate hydrolases"/>
    <property type="match status" value="1"/>
</dbReference>
<dbReference type="InterPro" id="IPR027640">
    <property type="entry name" value="Kinesin-like_fam"/>
</dbReference>
<dbReference type="Proteomes" id="UP001461498">
    <property type="component" value="Unassembled WGS sequence"/>
</dbReference>
<dbReference type="Pfam" id="PF00225">
    <property type="entry name" value="Kinesin"/>
    <property type="match status" value="1"/>
</dbReference>
<feature type="domain" description="Kinesin motor" evidence="10">
    <location>
        <begin position="3"/>
        <end position="326"/>
    </location>
</feature>
<feature type="coiled-coil region" evidence="8">
    <location>
        <begin position="702"/>
        <end position="780"/>
    </location>
</feature>
<dbReference type="PANTHER" id="PTHR47969">
    <property type="entry name" value="CHROMOSOME-ASSOCIATED KINESIN KIF4A-RELATED"/>
    <property type="match status" value="1"/>
</dbReference>
<proteinExistence type="inferred from homology"/>
<dbReference type="CDD" id="cd01372">
    <property type="entry name" value="KISc_KIF4"/>
    <property type="match status" value="1"/>
</dbReference>
<dbReference type="GO" id="GO:0007052">
    <property type="term" value="P:mitotic spindle organization"/>
    <property type="evidence" value="ECO:0007669"/>
    <property type="project" value="TreeGrafter"/>
</dbReference>
<dbReference type="Gene3D" id="3.40.850.10">
    <property type="entry name" value="Kinesin motor domain"/>
    <property type="match status" value="1"/>
</dbReference>
<dbReference type="Pfam" id="PF25764">
    <property type="entry name" value="KIF21A_4th"/>
    <property type="match status" value="1"/>
</dbReference>
<feature type="binding site" evidence="7">
    <location>
        <begin position="83"/>
        <end position="90"/>
    </location>
    <ligand>
        <name>ATP</name>
        <dbReference type="ChEBI" id="CHEBI:30616"/>
    </ligand>
</feature>
<dbReference type="GO" id="GO:0005875">
    <property type="term" value="C:microtubule associated complex"/>
    <property type="evidence" value="ECO:0007669"/>
    <property type="project" value="TreeGrafter"/>
</dbReference>
<evidence type="ECO:0000256" key="1">
    <source>
        <dbReference type="ARBA" id="ARBA00004245"/>
    </source>
</evidence>
<dbReference type="PRINTS" id="PR00380">
    <property type="entry name" value="KINESINHEAVY"/>
</dbReference>
<reference evidence="11 12" key="1">
    <citation type="submission" date="2022-12" db="EMBL/GenBank/DDBJ databases">
        <title>Chromosome-level genome assembly of true bugs.</title>
        <authorList>
            <person name="Ma L."/>
            <person name="Li H."/>
        </authorList>
    </citation>
    <scope>NUCLEOTIDE SEQUENCE [LARGE SCALE GENOMIC DNA]</scope>
    <source>
        <strain evidence="11">Lab_2022b</strain>
    </source>
</reference>
<evidence type="ECO:0000256" key="3">
    <source>
        <dbReference type="ARBA" id="ARBA00022741"/>
    </source>
</evidence>
<evidence type="ECO:0000256" key="8">
    <source>
        <dbReference type="SAM" id="Coils"/>
    </source>
</evidence>
<feature type="coiled-coil region" evidence="8">
    <location>
        <begin position="583"/>
        <end position="656"/>
    </location>
</feature>
<evidence type="ECO:0000256" key="6">
    <source>
        <dbReference type="ARBA" id="ARBA00023212"/>
    </source>
</evidence>
<comment type="similarity">
    <text evidence="7">Belongs to the TRAFAC class myosin-kinesin ATPase superfamily. Kinesin family.</text>
</comment>
<evidence type="ECO:0000256" key="2">
    <source>
        <dbReference type="ARBA" id="ARBA00022490"/>
    </source>
</evidence>
<evidence type="ECO:0000256" key="5">
    <source>
        <dbReference type="ARBA" id="ARBA00023054"/>
    </source>
</evidence>
<feature type="coiled-coil region" evidence="8">
    <location>
        <begin position="522"/>
        <end position="556"/>
    </location>
</feature>
<protein>
    <recommendedName>
        <fullName evidence="10">Kinesin motor domain-containing protein</fullName>
    </recommendedName>
</protein>
<gene>
    <name evidence="11" type="ORF">O3M35_003179</name>
</gene>
<keyword evidence="7" id="KW-0505">Motor protein</keyword>
<comment type="caution">
    <text evidence="11">The sequence shown here is derived from an EMBL/GenBank/DDBJ whole genome shotgun (WGS) entry which is preliminary data.</text>
</comment>
<keyword evidence="2" id="KW-0963">Cytoplasm</keyword>
<dbReference type="PANTHER" id="PTHR47969:SF15">
    <property type="entry name" value="CHROMOSOME-ASSOCIATED KINESIN KIF4A-RELATED"/>
    <property type="match status" value="1"/>
</dbReference>
<dbReference type="InterPro" id="IPR027417">
    <property type="entry name" value="P-loop_NTPase"/>
</dbReference>
<evidence type="ECO:0000256" key="4">
    <source>
        <dbReference type="ARBA" id="ARBA00022840"/>
    </source>
</evidence>